<dbReference type="Proteomes" id="UP000276133">
    <property type="component" value="Unassembled WGS sequence"/>
</dbReference>
<proteinExistence type="predicted"/>
<evidence type="ECO:0000313" key="1">
    <source>
        <dbReference type="EMBL" id="RNA41352.1"/>
    </source>
</evidence>
<dbReference type="EMBL" id="REGN01000515">
    <property type="protein sequence ID" value="RNA41352.1"/>
    <property type="molecule type" value="Genomic_DNA"/>
</dbReference>
<keyword evidence="2" id="KW-1185">Reference proteome</keyword>
<evidence type="ECO:0000313" key="2">
    <source>
        <dbReference type="Proteomes" id="UP000276133"/>
    </source>
</evidence>
<name>A0A3M7T015_BRAPC</name>
<protein>
    <submittedName>
        <fullName evidence="1">Uncharacterized protein</fullName>
    </submittedName>
</protein>
<dbReference type="AlphaFoldDB" id="A0A3M7T015"/>
<comment type="caution">
    <text evidence="1">The sequence shown here is derived from an EMBL/GenBank/DDBJ whole genome shotgun (WGS) entry which is preliminary data.</text>
</comment>
<reference evidence="1 2" key="1">
    <citation type="journal article" date="2018" name="Sci. Rep.">
        <title>Genomic signatures of local adaptation to the degree of environmental predictability in rotifers.</title>
        <authorList>
            <person name="Franch-Gras L."/>
            <person name="Hahn C."/>
            <person name="Garcia-Roger E.M."/>
            <person name="Carmona M.J."/>
            <person name="Serra M."/>
            <person name="Gomez A."/>
        </authorList>
    </citation>
    <scope>NUCLEOTIDE SEQUENCE [LARGE SCALE GENOMIC DNA]</scope>
    <source>
        <strain evidence="1">HYR1</strain>
    </source>
</reference>
<sequence length="64" mass="7485">MSFCLKFSIFIFCKNWNFFIFLKIRLPADHHYSCGDFHKISKNCLVFVQDVKSGCSQSDKVSDI</sequence>
<accession>A0A3M7T015</accession>
<gene>
    <name evidence="1" type="ORF">BpHYR1_050432</name>
</gene>
<organism evidence="1 2">
    <name type="scientific">Brachionus plicatilis</name>
    <name type="common">Marine rotifer</name>
    <name type="synonym">Brachionus muelleri</name>
    <dbReference type="NCBI Taxonomy" id="10195"/>
    <lineage>
        <taxon>Eukaryota</taxon>
        <taxon>Metazoa</taxon>
        <taxon>Spiralia</taxon>
        <taxon>Gnathifera</taxon>
        <taxon>Rotifera</taxon>
        <taxon>Eurotatoria</taxon>
        <taxon>Monogononta</taxon>
        <taxon>Pseudotrocha</taxon>
        <taxon>Ploima</taxon>
        <taxon>Brachionidae</taxon>
        <taxon>Brachionus</taxon>
    </lineage>
</organism>